<proteinExistence type="predicted"/>
<dbReference type="EMBL" id="JAQAGZ010000033">
    <property type="protein sequence ID" value="MCZ8517206.1"/>
    <property type="molecule type" value="Genomic_DNA"/>
</dbReference>
<keyword evidence="2" id="KW-1185">Reference proteome</keyword>
<dbReference type="Proteomes" id="UP001527882">
    <property type="component" value="Unassembled WGS sequence"/>
</dbReference>
<evidence type="ECO:0000313" key="2">
    <source>
        <dbReference type="Proteomes" id="UP001527882"/>
    </source>
</evidence>
<protein>
    <recommendedName>
        <fullName evidence="3">DNA mismatch repair protein</fullName>
    </recommendedName>
</protein>
<evidence type="ECO:0000313" key="1">
    <source>
        <dbReference type="EMBL" id="MCZ8517206.1"/>
    </source>
</evidence>
<organism evidence="1 2">
    <name type="scientific">Paenibacillus gyeongsangnamensis</name>
    <dbReference type="NCBI Taxonomy" id="3388067"/>
    <lineage>
        <taxon>Bacteria</taxon>
        <taxon>Bacillati</taxon>
        <taxon>Bacillota</taxon>
        <taxon>Bacilli</taxon>
        <taxon>Bacillales</taxon>
        <taxon>Paenibacillaceae</taxon>
        <taxon>Paenibacillus</taxon>
    </lineage>
</organism>
<name>A0ABT4QKG9_9BACL</name>
<gene>
    <name evidence="1" type="ORF">O9H85_33635</name>
</gene>
<evidence type="ECO:0008006" key="3">
    <source>
        <dbReference type="Google" id="ProtNLM"/>
    </source>
</evidence>
<dbReference type="RefSeq" id="WP_269885738.1">
    <property type="nucleotide sequence ID" value="NZ_JAQAGZ010000033.1"/>
</dbReference>
<comment type="caution">
    <text evidence="1">The sequence shown here is derived from an EMBL/GenBank/DDBJ whole genome shotgun (WGS) entry which is preliminary data.</text>
</comment>
<sequence>MTKFLNISQGDYPLINKGLLQSDQKNNSATRPKQLNERLRITTKQKVIEVGLEFLSGAGADHICKVCISGGGSCCIGCGFLNHGVGCQQRNTSCTAWLCGFLKFILYEAGLINEWIEFWEQVPGQEFREDFTPAFFAVHKWLDTPNIRVLSEAFAEDLHELQPNNYPFWLLEIKETLDRHVEMILEYNDPEITRKIEKDIKYLTKDFRRFHLAKNSLIPC</sequence>
<accession>A0ABT4QKG9</accession>
<reference evidence="1 2" key="1">
    <citation type="submission" date="2022-12" db="EMBL/GenBank/DDBJ databases">
        <title>Draft genome sequence of Paenibacillus sp. dW9.</title>
        <authorList>
            <person name="Choi E.-W."/>
            <person name="Kim D.-U."/>
        </authorList>
    </citation>
    <scope>NUCLEOTIDE SEQUENCE [LARGE SCALE GENOMIC DNA]</scope>
    <source>
        <strain evidence="2">dW9</strain>
    </source>
</reference>